<feature type="domain" description="Amphi-Trp" evidence="1">
    <location>
        <begin position="1"/>
        <end position="85"/>
    </location>
</feature>
<dbReference type="Proteomes" id="UP000028839">
    <property type="component" value="Unassembled WGS sequence"/>
</dbReference>
<dbReference type="Pfam" id="PF20068">
    <property type="entry name" value="Amphi-Trp"/>
    <property type="match status" value="1"/>
</dbReference>
<protein>
    <recommendedName>
        <fullName evidence="1">Amphi-Trp domain-containing protein</fullName>
    </recommendedName>
</protein>
<gene>
    <name evidence="2" type="ORF">IB75_02260</name>
</gene>
<organism evidence="2 3">
    <name type="scientific">Nitrosococcus oceani C-27</name>
    <dbReference type="NCBI Taxonomy" id="314279"/>
    <lineage>
        <taxon>Bacteria</taxon>
        <taxon>Pseudomonadati</taxon>
        <taxon>Pseudomonadota</taxon>
        <taxon>Gammaproteobacteria</taxon>
        <taxon>Chromatiales</taxon>
        <taxon>Chromatiaceae</taxon>
        <taxon>Nitrosococcus</taxon>
    </lineage>
</organism>
<sequence length="91" mass="10466">MGKETRLFKSEESKKRAEVSEFLRQIAERIEKGKIVLRQGTEELVLQIPENLILEVQVEDEDKKTKGIQHSLEIEIKWFDNDGPSGSLELG</sequence>
<comment type="caution">
    <text evidence="2">The sequence shown here is derived from an EMBL/GenBank/DDBJ whole genome shotgun (WGS) entry which is preliminary data.</text>
</comment>
<dbReference type="InterPro" id="IPR027598">
    <property type="entry name" value="Amphi-Trp_dom"/>
</dbReference>
<reference evidence="2 3" key="1">
    <citation type="submission" date="2014-07" db="EMBL/GenBank/DDBJ databases">
        <title>Comparative analysis of Nitrosococcus oceani genome inventories of strains from Pacific and Atlantic gyres.</title>
        <authorList>
            <person name="Lim C.K."/>
            <person name="Wang L."/>
            <person name="Sayavedra-Soto L.A."/>
            <person name="Klotz M.G."/>
        </authorList>
    </citation>
    <scope>NUCLEOTIDE SEQUENCE [LARGE SCALE GENOMIC DNA]</scope>
    <source>
        <strain evidence="2 3">C-27</strain>
    </source>
</reference>
<name>A0A0E2ZQ87_9GAMM</name>
<evidence type="ECO:0000313" key="2">
    <source>
        <dbReference type="EMBL" id="KFI20602.1"/>
    </source>
</evidence>
<dbReference type="EMBL" id="JPGN01000015">
    <property type="protein sequence ID" value="KFI20602.1"/>
    <property type="molecule type" value="Genomic_DNA"/>
</dbReference>
<proteinExistence type="predicted"/>
<dbReference type="NCBIfam" id="TIGR04354">
    <property type="entry name" value="amphi-Trp"/>
    <property type="match status" value="1"/>
</dbReference>
<evidence type="ECO:0000259" key="1">
    <source>
        <dbReference type="Pfam" id="PF20068"/>
    </source>
</evidence>
<dbReference type="AlphaFoldDB" id="A0A0E2ZQ87"/>
<dbReference type="OrthoDB" id="5471810at2"/>
<dbReference type="HOGENOM" id="CLU_160437_0_0_6"/>
<evidence type="ECO:0000313" key="3">
    <source>
        <dbReference type="Proteomes" id="UP000028839"/>
    </source>
</evidence>
<accession>A0A0E2ZQ87</accession>